<dbReference type="SUPFAM" id="SSF53756">
    <property type="entry name" value="UDP-Glycosyltransferase/glycogen phosphorylase"/>
    <property type="match status" value="1"/>
</dbReference>
<evidence type="ECO:0000313" key="2">
    <source>
        <dbReference type="EMBL" id="SHF51344.1"/>
    </source>
</evidence>
<proteinExistence type="predicted"/>
<dbReference type="Proteomes" id="UP000184147">
    <property type="component" value="Unassembled WGS sequence"/>
</dbReference>
<name>A0A1M5C988_9FLAO</name>
<keyword evidence="3" id="KW-1185">Reference proteome</keyword>
<organism evidence="2 3">
    <name type="scientific">Flavobacterium fontis</name>
    <dbReference type="NCBI Taxonomy" id="1124188"/>
    <lineage>
        <taxon>Bacteria</taxon>
        <taxon>Pseudomonadati</taxon>
        <taxon>Bacteroidota</taxon>
        <taxon>Flavobacteriia</taxon>
        <taxon>Flavobacteriales</taxon>
        <taxon>Flavobacteriaceae</taxon>
        <taxon>Flavobacterium</taxon>
    </lineage>
</organism>
<keyword evidence="2" id="KW-0808">Transferase</keyword>
<protein>
    <submittedName>
        <fullName evidence="2">Glycosyltransferase involved in cell wall bisynthesis</fullName>
    </submittedName>
</protein>
<dbReference type="STRING" id="1124188.SAMN05444377_11120"/>
<accession>A0A1M5C988</accession>
<dbReference type="Pfam" id="PF13524">
    <property type="entry name" value="Glyco_trans_1_2"/>
    <property type="match status" value="1"/>
</dbReference>
<dbReference type="GO" id="GO:0016740">
    <property type="term" value="F:transferase activity"/>
    <property type="evidence" value="ECO:0007669"/>
    <property type="project" value="UniProtKB-KW"/>
</dbReference>
<evidence type="ECO:0000313" key="3">
    <source>
        <dbReference type="Proteomes" id="UP000184147"/>
    </source>
</evidence>
<dbReference type="OrthoDB" id="6638088at2"/>
<reference evidence="2 3" key="1">
    <citation type="submission" date="2016-11" db="EMBL/GenBank/DDBJ databases">
        <authorList>
            <person name="Jaros S."/>
            <person name="Januszkiewicz K."/>
            <person name="Wedrychowicz H."/>
        </authorList>
    </citation>
    <scope>NUCLEOTIDE SEQUENCE [LARGE SCALE GENOMIC DNA]</scope>
    <source>
        <strain evidence="2 3">DSM 25660</strain>
    </source>
</reference>
<sequence length="382" mass="44065">MRILLLGEFSRLHNTLKEGLVTLGHEVVLVNNGDGFKNYPADYSIRAHFFTSPLGTLIRKAWHRLFRYDLALLEHGVRCWGLIHKLKGFDIVQCINEKPIQTLPRLEYYLLQKIIRQNKHCFLLSCGVDAINLPHLLAQKERYSILTPYFENPTATAQEYAFMWEYQTPSHQKIHRLLMTHCQGIIASDLDYVAPLRNHPKYLGLIPNPINTQKNSYTPPALGEKVVVFLGINSGTYHVKGIRFFEKALQEIQSRWGDRTEIIITRDVPYATYHGHFQRAHLLLDQVYALDQGYNALEAMAQGKVVFTGAEQEFLTHYGIQANTVAINALPDVDYLVKQIESFIQSPEKIKEVSERAQAFIRQHHDHITIAKTYCQRWESVI</sequence>
<dbReference type="RefSeq" id="WP_073363740.1">
    <property type="nucleotide sequence ID" value="NZ_FQVQ01000011.1"/>
</dbReference>
<feature type="domain" description="Spore protein YkvP/CgeB glycosyl transferase-like" evidence="1">
    <location>
        <begin position="255"/>
        <end position="375"/>
    </location>
</feature>
<dbReference type="EMBL" id="FQVQ01000011">
    <property type="protein sequence ID" value="SHF51344.1"/>
    <property type="molecule type" value="Genomic_DNA"/>
</dbReference>
<dbReference type="AlphaFoldDB" id="A0A1M5C988"/>
<dbReference type="InterPro" id="IPR055259">
    <property type="entry name" value="YkvP/CgeB_Glyco_trans-like"/>
</dbReference>
<dbReference type="Gene3D" id="3.40.50.2000">
    <property type="entry name" value="Glycogen Phosphorylase B"/>
    <property type="match status" value="1"/>
</dbReference>
<evidence type="ECO:0000259" key="1">
    <source>
        <dbReference type="Pfam" id="PF13524"/>
    </source>
</evidence>
<gene>
    <name evidence="2" type="ORF">SAMN05444377_11120</name>
</gene>